<dbReference type="InterPro" id="IPR042095">
    <property type="entry name" value="SUMF_sf"/>
</dbReference>
<dbReference type="InterPro" id="IPR051043">
    <property type="entry name" value="Sulfatase_Mod_Factor_Kinase"/>
</dbReference>
<protein>
    <submittedName>
        <fullName evidence="3">Formylglycine-generating enzyme family protein</fullName>
    </submittedName>
</protein>
<evidence type="ECO:0000256" key="1">
    <source>
        <dbReference type="SAM" id="MobiDB-lite"/>
    </source>
</evidence>
<sequence length="318" mass="34703">MSADVPTEQTHACCAPARGEERAAEGPVPVAEAAAAAPPHGGWREPAGGTFLMGTADGPYPEDGEGPVREVALSPFEIAATAVTNAEFAAFVEGTGYATDAERYGWSFVFAGFLPRRFPPTRGAAGAPWWRQVHGADWRHPEGPGSGLRGRRDHPVVHVSHDDALAYCRWAGTRLPTEAEWEYAARGGLSGRPYPWGDEREPGGEHRMNVWQGEFPERNTAADGYTGTCPVDAFPPNGYGLYNTTGNVWEWCADWFNPRYHRKGPWTDPTGPRYGQSRVLKGGSHMCHESYCFRYRTSARMGNSPDSSSGNTGFRVAR</sequence>
<keyword evidence="4" id="KW-1185">Reference proteome</keyword>
<name>A0ABP9GL27_9ACTN</name>
<evidence type="ECO:0000313" key="4">
    <source>
        <dbReference type="Proteomes" id="UP001499993"/>
    </source>
</evidence>
<dbReference type="PANTHER" id="PTHR23150:SF19">
    <property type="entry name" value="FORMYLGLYCINE-GENERATING ENZYME"/>
    <property type="match status" value="1"/>
</dbReference>
<dbReference type="InterPro" id="IPR016187">
    <property type="entry name" value="CTDL_fold"/>
</dbReference>
<dbReference type="RefSeq" id="WP_345556899.1">
    <property type="nucleotide sequence ID" value="NZ_BAABIK010000014.1"/>
</dbReference>
<organism evidence="3 4">
    <name type="scientific">Streptomonospora halophila</name>
    <dbReference type="NCBI Taxonomy" id="427369"/>
    <lineage>
        <taxon>Bacteria</taxon>
        <taxon>Bacillati</taxon>
        <taxon>Actinomycetota</taxon>
        <taxon>Actinomycetes</taxon>
        <taxon>Streptosporangiales</taxon>
        <taxon>Nocardiopsidaceae</taxon>
        <taxon>Streptomonospora</taxon>
    </lineage>
</organism>
<evidence type="ECO:0000259" key="2">
    <source>
        <dbReference type="Pfam" id="PF03781"/>
    </source>
</evidence>
<feature type="domain" description="Sulfatase-modifying factor enzyme-like" evidence="2">
    <location>
        <begin position="47"/>
        <end position="318"/>
    </location>
</feature>
<dbReference type="SUPFAM" id="SSF56436">
    <property type="entry name" value="C-type lectin-like"/>
    <property type="match status" value="1"/>
</dbReference>
<dbReference type="EMBL" id="BAABIK010000014">
    <property type="protein sequence ID" value="GAA4943483.1"/>
    <property type="molecule type" value="Genomic_DNA"/>
</dbReference>
<evidence type="ECO:0000313" key="3">
    <source>
        <dbReference type="EMBL" id="GAA4943483.1"/>
    </source>
</evidence>
<dbReference type="PANTHER" id="PTHR23150">
    <property type="entry name" value="SULFATASE MODIFYING FACTOR 1, 2"/>
    <property type="match status" value="1"/>
</dbReference>
<gene>
    <name evidence="3" type="ORF">GCM10023224_27760</name>
</gene>
<dbReference type="Gene3D" id="3.90.1580.10">
    <property type="entry name" value="paralog of FGE (formylglycine-generating enzyme)"/>
    <property type="match status" value="1"/>
</dbReference>
<accession>A0ABP9GL27</accession>
<dbReference type="InterPro" id="IPR005532">
    <property type="entry name" value="SUMF_dom"/>
</dbReference>
<comment type="caution">
    <text evidence="3">The sequence shown here is derived from an EMBL/GenBank/DDBJ whole genome shotgun (WGS) entry which is preliminary data.</text>
</comment>
<dbReference type="Proteomes" id="UP001499993">
    <property type="component" value="Unassembled WGS sequence"/>
</dbReference>
<feature type="region of interest" description="Disordered" evidence="1">
    <location>
        <begin position="1"/>
        <end position="25"/>
    </location>
</feature>
<proteinExistence type="predicted"/>
<dbReference type="Pfam" id="PF03781">
    <property type="entry name" value="FGE-sulfatase"/>
    <property type="match status" value="1"/>
</dbReference>
<reference evidence="4" key="1">
    <citation type="journal article" date="2019" name="Int. J. Syst. Evol. Microbiol.">
        <title>The Global Catalogue of Microorganisms (GCM) 10K type strain sequencing project: providing services to taxonomists for standard genome sequencing and annotation.</title>
        <authorList>
            <consortium name="The Broad Institute Genomics Platform"/>
            <consortium name="The Broad Institute Genome Sequencing Center for Infectious Disease"/>
            <person name="Wu L."/>
            <person name="Ma J."/>
        </authorList>
    </citation>
    <scope>NUCLEOTIDE SEQUENCE [LARGE SCALE GENOMIC DNA]</scope>
    <source>
        <strain evidence="4">JCM 18123</strain>
    </source>
</reference>